<dbReference type="InterPro" id="IPR000073">
    <property type="entry name" value="AB_hydrolase_1"/>
</dbReference>
<dbReference type="GO" id="GO:0016020">
    <property type="term" value="C:membrane"/>
    <property type="evidence" value="ECO:0007669"/>
    <property type="project" value="TreeGrafter"/>
</dbReference>
<organism evidence="5 6">
    <name type="scientific">Tritonibacter mobilis F1926</name>
    <dbReference type="NCBI Taxonomy" id="1265309"/>
    <lineage>
        <taxon>Bacteria</taxon>
        <taxon>Pseudomonadati</taxon>
        <taxon>Pseudomonadota</taxon>
        <taxon>Alphaproteobacteria</taxon>
        <taxon>Rhodobacterales</taxon>
        <taxon>Paracoccaceae</taxon>
        <taxon>Tritonibacter</taxon>
    </lineage>
</organism>
<dbReference type="PRINTS" id="PR00793">
    <property type="entry name" value="PROAMNOPTASE"/>
</dbReference>
<comment type="similarity">
    <text evidence="1">Belongs to the peptidase S33 family.</text>
</comment>
<name>A0A1B1A1K0_9RHOB</name>
<dbReference type="AlphaFoldDB" id="A0A1B1A1K0"/>
<dbReference type="RefSeq" id="WP_005611648.1">
    <property type="nucleotide sequence ID" value="NZ_CP015230.1"/>
</dbReference>
<keyword evidence="3" id="KW-0732">Signal</keyword>
<evidence type="ECO:0000256" key="2">
    <source>
        <dbReference type="ARBA" id="ARBA00022801"/>
    </source>
</evidence>
<keyword evidence="2 5" id="KW-0378">Hydrolase</keyword>
<dbReference type="KEGG" id="rmb:K529_006665"/>
<feature type="domain" description="AB hydrolase-1" evidence="4">
    <location>
        <begin position="64"/>
        <end position="301"/>
    </location>
</feature>
<dbReference type="STRING" id="1265309.K529_006665"/>
<dbReference type="PANTHER" id="PTHR43798">
    <property type="entry name" value="MONOACYLGLYCEROL LIPASE"/>
    <property type="match status" value="1"/>
</dbReference>
<evidence type="ECO:0000313" key="6">
    <source>
        <dbReference type="Proteomes" id="UP000013243"/>
    </source>
</evidence>
<evidence type="ECO:0000256" key="1">
    <source>
        <dbReference type="ARBA" id="ARBA00010088"/>
    </source>
</evidence>
<proteinExistence type="inferred from homology"/>
<gene>
    <name evidence="5" type="ORF">K529_006665</name>
</gene>
<dbReference type="GeneID" id="28249499"/>
<accession>A0A1B1A1K0</accession>
<dbReference type="SUPFAM" id="SSF53474">
    <property type="entry name" value="alpha/beta-Hydrolases"/>
    <property type="match status" value="1"/>
</dbReference>
<dbReference type="InterPro" id="IPR050266">
    <property type="entry name" value="AB_hydrolase_sf"/>
</dbReference>
<dbReference type="Proteomes" id="UP000013243">
    <property type="component" value="Chromosome"/>
</dbReference>
<feature type="chain" id="PRO_5008518311" evidence="3">
    <location>
        <begin position="27"/>
        <end position="321"/>
    </location>
</feature>
<sequence length="321" mass="33923">MSAIVALGLTLSVAGLGLATALRAPAREAQAMANHPPQGQFVTVDGHQVHVVERGQPQGSAPDLVLIHGSNGSSRDMTFRLSPALEEAYHILIFDRPGLGYSDAVTGKGTSIQTQAAVLQKASASLGVDRPIILGQSYGGAVALAWATQFPQHTAAVVNVSGVSHPWDAELPTFYKLTSSRLGGALIVPVLTAFVPKSYVRSSLEEVFAPQAVPEGFAEHFGLAMSLRRSSLRANAKQRANLLKEIEAIAPLYPQLEMPIEIVHGTADTTVGISIHAERLVQDSSTAQLTPLPGVGHMPHQTHTQSIVDAVNRAAARANLR</sequence>
<evidence type="ECO:0000259" key="4">
    <source>
        <dbReference type="Pfam" id="PF00561"/>
    </source>
</evidence>
<protein>
    <submittedName>
        <fullName evidence="5">Alpha/beta hydrolase</fullName>
    </submittedName>
</protein>
<dbReference type="PRINTS" id="PR00111">
    <property type="entry name" value="ABHYDROLASE"/>
</dbReference>
<dbReference type="PANTHER" id="PTHR43798:SF33">
    <property type="entry name" value="HYDROLASE, PUTATIVE (AFU_ORTHOLOGUE AFUA_2G14860)-RELATED"/>
    <property type="match status" value="1"/>
</dbReference>
<dbReference type="GO" id="GO:0006508">
    <property type="term" value="P:proteolysis"/>
    <property type="evidence" value="ECO:0007669"/>
    <property type="project" value="InterPro"/>
</dbReference>
<evidence type="ECO:0000256" key="3">
    <source>
        <dbReference type="SAM" id="SignalP"/>
    </source>
</evidence>
<evidence type="ECO:0000313" key="5">
    <source>
        <dbReference type="EMBL" id="ANP40443.1"/>
    </source>
</evidence>
<reference evidence="5 6" key="1">
    <citation type="journal article" date="2016" name="ISME J.">
        <title>Global occurrence and heterogeneity of the Roseobacter-clade species Ruegeria mobilis.</title>
        <authorList>
            <person name="Sonnenschein E."/>
            <person name="Gram L."/>
        </authorList>
    </citation>
    <scope>NUCLEOTIDE SEQUENCE [LARGE SCALE GENOMIC DNA]</scope>
    <source>
        <strain evidence="5 6">F1926</strain>
    </source>
</reference>
<dbReference type="Gene3D" id="3.40.50.1820">
    <property type="entry name" value="alpha/beta hydrolase"/>
    <property type="match status" value="1"/>
</dbReference>
<dbReference type="OrthoDB" id="9815441at2"/>
<dbReference type="GO" id="GO:0008233">
    <property type="term" value="F:peptidase activity"/>
    <property type="evidence" value="ECO:0007669"/>
    <property type="project" value="InterPro"/>
</dbReference>
<dbReference type="InterPro" id="IPR002410">
    <property type="entry name" value="Peptidase_S33"/>
</dbReference>
<dbReference type="EMBL" id="CP015230">
    <property type="protein sequence ID" value="ANP40443.1"/>
    <property type="molecule type" value="Genomic_DNA"/>
</dbReference>
<dbReference type="InterPro" id="IPR029058">
    <property type="entry name" value="AB_hydrolase_fold"/>
</dbReference>
<feature type="signal peptide" evidence="3">
    <location>
        <begin position="1"/>
        <end position="26"/>
    </location>
</feature>
<dbReference type="Pfam" id="PF00561">
    <property type="entry name" value="Abhydrolase_1"/>
    <property type="match status" value="1"/>
</dbReference>